<proteinExistence type="predicted"/>
<accession>B8KSG5</accession>
<sequence length="37" mass="4127">MKFAITECGAFKTVPDESPWNSMTTLQRHGFLLGVRG</sequence>
<evidence type="ECO:0000313" key="2">
    <source>
        <dbReference type="Proteomes" id="UP000004699"/>
    </source>
</evidence>
<protein>
    <submittedName>
        <fullName evidence="1">Uncharacterized protein</fullName>
    </submittedName>
</protein>
<keyword evidence="2" id="KW-1185">Reference proteome</keyword>
<dbReference type="Proteomes" id="UP000004699">
    <property type="component" value="Unassembled WGS sequence"/>
</dbReference>
<dbReference type="AlphaFoldDB" id="B8KSG5"/>
<evidence type="ECO:0000313" key="1">
    <source>
        <dbReference type="EMBL" id="EED35059.1"/>
    </source>
</evidence>
<reference evidence="2" key="1">
    <citation type="journal article" date="2013" name="BMC Microbiol.">
        <title>Taxonomy and evolution of bacteriochlorophyll a-containing members of the OM60/NOR5 clade of marine gammaproteobacteria: description of Luminiphilus syltensis gen. nov., sp. nov., reclassification of Haliea rubra as Pseudohaliea rubra gen. nov., comb. nov., and emendation of Chromatocurvus halotolerans.</title>
        <authorList>
            <person name="Spring S."/>
            <person name="Riedel T."/>
            <person name="Sproer C."/>
            <person name="Yan S."/>
            <person name="Harder J."/>
            <person name="Fuchs B.M."/>
        </authorList>
    </citation>
    <scope>NUCLEOTIDE SEQUENCE [LARGE SCALE GENOMIC DNA]</scope>
    <source>
        <strain evidence="2">NOR51-B</strain>
    </source>
</reference>
<gene>
    <name evidence="1" type="ORF">NOR51B_1001</name>
</gene>
<name>B8KSG5_9GAMM</name>
<dbReference type="EMBL" id="DS999411">
    <property type="protein sequence ID" value="EED35059.1"/>
    <property type="molecule type" value="Genomic_DNA"/>
</dbReference>
<dbReference type="HOGENOM" id="CLU_3345483_0_0_6"/>
<organism evidence="1 2">
    <name type="scientific">Luminiphilus syltensis NOR5-1B</name>
    <dbReference type="NCBI Taxonomy" id="565045"/>
    <lineage>
        <taxon>Bacteria</taxon>
        <taxon>Pseudomonadati</taxon>
        <taxon>Pseudomonadota</taxon>
        <taxon>Gammaproteobacteria</taxon>
        <taxon>Cellvibrionales</taxon>
        <taxon>Halieaceae</taxon>
        <taxon>Luminiphilus</taxon>
    </lineage>
</organism>